<evidence type="ECO:0000313" key="3">
    <source>
        <dbReference type="Proteomes" id="UP000324767"/>
    </source>
</evidence>
<evidence type="ECO:0000313" key="2">
    <source>
        <dbReference type="EMBL" id="KAA6415580.1"/>
    </source>
</evidence>
<protein>
    <submittedName>
        <fullName evidence="2">Uncharacterized protein</fullName>
    </submittedName>
</protein>
<proteinExistence type="predicted"/>
<dbReference type="OrthoDB" id="3513895at2759"/>
<evidence type="ECO:0000256" key="1">
    <source>
        <dbReference type="SAM" id="MobiDB-lite"/>
    </source>
</evidence>
<dbReference type="EMBL" id="VXIT01000001">
    <property type="protein sequence ID" value="KAA6415580.1"/>
    <property type="molecule type" value="Genomic_DNA"/>
</dbReference>
<gene>
    <name evidence="2" type="ORF">FRX48_00296</name>
</gene>
<organism evidence="2 3">
    <name type="scientific">Lasallia pustulata</name>
    <dbReference type="NCBI Taxonomy" id="136370"/>
    <lineage>
        <taxon>Eukaryota</taxon>
        <taxon>Fungi</taxon>
        <taxon>Dikarya</taxon>
        <taxon>Ascomycota</taxon>
        <taxon>Pezizomycotina</taxon>
        <taxon>Lecanoromycetes</taxon>
        <taxon>OSLEUM clade</taxon>
        <taxon>Umbilicariomycetidae</taxon>
        <taxon>Umbilicariales</taxon>
        <taxon>Umbilicariaceae</taxon>
        <taxon>Lasallia</taxon>
    </lineage>
</organism>
<reference evidence="2 3" key="1">
    <citation type="submission" date="2019-09" db="EMBL/GenBank/DDBJ databases">
        <title>The hologenome of the rock-dwelling lichen Lasallia pustulata.</title>
        <authorList>
            <person name="Greshake Tzovaras B."/>
            <person name="Segers F."/>
            <person name="Bicker A."/>
            <person name="Dal Grande F."/>
            <person name="Otte J."/>
            <person name="Hankeln T."/>
            <person name="Schmitt I."/>
            <person name="Ebersberger I."/>
        </authorList>
    </citation>
    <scope>NUCLEOTIDE SEQUENCE [LARGE SCALE GENOMIC DNA]</scope>
    <source>
        <strain evidence="2">A1-1</strain>
    </source>
</reference>
<dbReference type="AlphaFoldDB" id="A0A5M8Q2E4"/>
<feature type="region of interest" description="Disordered" evidence="1">
    <location>
        <begin position="1"/>
        <end position="34"/>
    </location>
</feature>
<accession>A0A5M8Q2E4</accession>
<feature type="compositionally biased region" description="Polar residues" evidence="1">
    <location>
        <begin position="20"/>
        <end position="30"/>
    </location>
</feature>
<sequence length="84" mass="9370">MAEHSKRSLHHGPLRAPIQPATQTSYTEPTRTPGDLLIQKKAKSQSRKVITFSSQKTPQPFLDPAIMNAKVARERTQMSATKSK</sequence>
<comment type="caution">
    <text evidence="2">The sequence shown here is derived from an EMBL/GenBank/DDBJ whole genome shotgun (WGS) entry which is preliminary data.</text>
</comment>
<name>A0A5M8Q2E4_9LECA</name>
<dbReference type="Proteomes" id="UP000324767">
    <property type="component" value="Unassembled WGS sequence"/>
</dbReference>